<comment type="caution">
    <text evidence="2">The sequence shown here is derived from an EMBL/GenBank/DDBJ whole genome shotgun (WGS) entry which is preliminary data.</text>
</comment>
<evidence type="ECO:0000313" key="3">
    <source>
        <dbReference type="Proteomes" id="UP000004814"/>
    </source>
</evidence>
<gene>
    <name evidence="2" type="ORF">BamMEX5DRAFT_1374</name>
</gene>
<evidence type="ECO:0000256" key="1">
    <source>
        <dbReference type="SAM" id="MobiDB-lite"/>
    </source>
</evidence>
<feature type="region of interest" description="Disordered" evidence="1">
    <location>
        <begin position="112"/>
        <end position="142"/>
    </location>
</feature>
<name>B1T0Q8_9BURK</name>
<accession>B1T0Q8</accession>
<reference evidence="2 3" key="1">
    <citation type="submission" date="2008-03" db="EMBL/GenBank/DDBJ databases">
        <title>Sequencing of the draft genome and assembly of Burkholderia ambifaria MEX-5.</title>
        <authorList>
            <consortium name="US DOE Joint Genome Institute (JGI-PGF)"/>
            <person name="Copeland A."/>
            <person name="Lucas S."/>
            <person name="Lapidus A."/>
            <person name="Glavina del Rio T."/>
            <person name="Dalin E."/>
            <person name="Tice H."/>
            <person name="Bruce D."/>
            <person name="Goodwin L."/>
            <person name="Pitluck S."/>
            <person name="Larimer F."/>
            <person name="Land M.L."/>
            <person name="Hauser L."/>
            <person name="Tiedje J."/>
            <person name="Richardson P."/>
        </authorList>
    </citation>
    <scope>NUCLEOTIDE SEQUENCE [LARGE SCALE GENOMIC DNA]</scope>
    <source>
        <strain evidence="2 3">MEX-5</strain>
    </source>
</reference>
<proteinExistence type="predicted"/>
<dbReference type="AlphaFoldDB" id="B1T0Q8"/>
<dbReference type="EMBL" id="ABLK01000027">
    <property type="protein sequence ID" value="EDT42883.1"/>
    <property type="molecule type" value="Genomic_DNA"/>
</dbReference>
<protein>
    <submittedName>
        <fullName evidence="2">Uncharacterized protein</fullName>
    </submittedName>
</protein>
<evidence type="ECO:0000313" key="2">
    <source>
        <dbReference type="EMBL" id="EDT42883.1"/>
    </source>
</evidence>
<feature type="compositionally biased region" description="Low complexity" evidence="1">
    <location>
        <begin position="133"/>
        <end position="142"/>
    </location>
</feature>
<organism evidence="2 3">
    <name type="scientific">Burkholderia ambifaria MEX-5</name>
    <dbReference type="NCBI Taxonomy" id="396597"/>
    <lineage>
        <taxon>Bacteria</taxon>
        <taxon>Pseudomonadati</taxon>
        <taxon>Pseudomonadota</taxon>
        <taxon>Betaproteobacteria</taxon>
        <taxon>Burkholderiales</taxon>
        <taxon>Burkholderiaceae</taxon>
        <taxon>Burkholderia</taxon>
        <taxon>Burkholderia cepacia complex</taxon>
    </lineage>
</organism>
<sequence length="142" mass="15339">METSVLWMKFRQPGLRLMLQLPDLFAHVIKLNLRGLGLGLERFRLLTRRALTRVDLSLLLARDREIGAQLIGLLFGHGNHALEKLLFARRELAIPQELRQLGVIALSGTRSVGGGRQNGDDGPAAGTTPLDGAAASAAPATN</sequence>
<dbReference type="Proteomes" id="UP000004814">
    <property type="component" value="Unassembled WGS sequence"/>
</dbReference>